<reference evidence="1 2" key="1">
    <citation type="submission" date="2024-03" db="EMBL/GenBank/DDBJ databases">
        <authorList>
            <person name="Gkanogiannis A."/>
            <person name="Becerra Lopez-Lavalle L."/>
        </authorList>
    </citation>
    <scope>NUCLEOTIDE SEQUENCE [LARGE SCALE GENOMIC DNA]</scope>
</reference>
<gene>
    <name evidence="1" type="ORF">CITCOLO1_LOCUS5006</name>
</gene>
<dbReference type="EMBL" id="OZ021745">
    <property type="protein sequence ID" value="CAK9313292.1"/>
    <property type="molecule type" value="Genomic_DNA"/>
</dbReference>
<name>A0ABP0XYQ7_9ROSI</name>
<evidence type="ECO:0000313" key="1">
    <source>
        <dbReference type="EMBL" id="CAK9313292.1"/>
    </source>
</evidence>
<protein>
    <submittedName>
        <fullName evidence="1">Uncharacterized protein</fullName>
    </submittedName>
</protein>
<evidence type="ECO:0000313" key="2">
    <source>
        <dbReference type="Proteomes" id="UP001642487"/>
    </source>
</evidence>
<accession>A0ABP0XYQ7</accession>
<dbReference type="Proteomes" id="UP001642487">
    <property type="component" value="Chromosome 11"/>
</dbReference>
<organism evidence="1 2">
    <name type="scientific">Citrullus colocynthis</name>
    <name type="common">colocynth</name>
    <dbReference type="NCBI Taxonomy" id="252529"/>
    <lineage>
        <taxon>Eukaryota</taxon>
        <taxon>Viridiplantae</taxon>
        <taxon>Streptophyta</taxon>
        <taxon>Embryophyta</taxon>
        <taxon>Tracheophyta</taxon>
        <taxon>Spermatophyta</taxon>
        <taxon>Magnoliopsida</taxon>
        <taxon>eudicotyledons</taxon>
        <taxon>Gunneridae</taxon>
        <taxon>Pentapetalae</taxon>
        <taxon>rosids</taxon>
        <taxon>fabids</taxon>
        <taxon>Cucurbitales</taxon>
        <taxon>Cucurbitaceae</taxon>
        <taxon>Benincaseae</taxon>
        <taxon>Citrullus</taxon>
    </lineage>
</organism>
<keyword evidence="2" id="KW-1185">Reference proteome</keyword>
<sequence>MARTSMFVLGRSIQKMKMMQIKRRSIACRSSNPKVVSSKTRTILKPSITAQTKKSNCDSKVTQFKTPPTKSSVLSPTRADRVEMLKAKFSGTILKAQQTLFSNSSNIGHRVVVAAPKICSIQQQRQAAKEALDKIEPIFDFNANLDAMREFEKLIGVG</sequence>
<proteinExistence type="predicted"/>